<organism evidence="3 4">
    <name type="scientific">Chrysochromulina tobinii</name>
    <dbReference type="NCBI Taxonomy" id="1460289"/>
    <lineage>
        <taxon>Eukaryota</taxon>
        <taxon>Haptista</taxon>
        <taxon>Haptophyta</taxon>
        <taxon>Prymnesiophyceae</taxon>
        <taxon>Prymnesiales</taxon>
        <taxon>Chrysochromulinaceae</taxon>
        <taxon>Chrysochromulina</taxon>
    </lineage>
</organism>
<dbReference type="Proteomes" id="UP000037460">
    <property type="component" value="Unassembled WGS sequence"/>
</dbReference>
<evidence type="ECO:0000313" key="3">
    <source>
        <dbReference type="EMBL" id="KOO33441.1"/>
    </source>
</evidence>
<evidence type="ECO:0000256" key="1">
    <source>
        <dbReference type="SAM" id="MobiDB-lite"/>
    </source>
</evidence>
<name>A0A0M0K3M1_9EUKA</name>
<reference evidence="4" key="1">
    <citation type="journal article" date="2015" name="PLoS Genet.">
        <title>Genome Sequence and Transcriptome Analyses of Chrysochromulina tobin: Metabolic Tools for Enhanced Algal Fitness in the Prominent Order Prymnesiales (Haptophyceae).</title>
        <authorList>
            <person name="Hovde B.T."/>
            <person name="Deodato C.R."/>
            <person name="Hunsperger H.M."/>
            <person name="Ryken S.A."/>
            <person name="Yost W."/>
            <person name="Jha R.K."/>
            <person name="Patterson J."/>
            <person name="Monnat R.J. Jr."/>
            <person name="Barlow S.B."/>
            <person name="Starkenburg S.R."/>
            <person name="Cattolico R.A."/>
        </authorList>
    </citation>
    <scope>NUCLEOTIDE SEQUENCE</scope>
    <source>
        <strain evidence="4">CCMP291</strain>
    </source>
</reference>
<feature type="chain" id="PRO_5005602344" evidence="2">
    <location>
        <begin position="17"/>
        <end position="478"/>
    </location>
</feature>
<feature type="compositionally biased region" description="Low complexity" evidence="1">
    <location>
        <begin position="223"/>
        <end position="232"/>
    </location>
</feature>
<feature type="signal peptide" evidence="2">
    <location>
        <begin position="1"/>
        <end position="16"/>
    </location>
</feature>
<evidence type="ECO:0000313" key="4">
    <source>
        <dbReference type="Proteomes" id="UP000037460"/>
    </source>
</evidence>
<evidence type="ECO:0000256" key="2">
    <source>
        <dbReference type="SAM" id="SignalP"/>
    </source>
</evidence>
<proteinExistence type="predicted"/>
<gene>
    <name evidence="3" type="ORF">Ctob_012159</name>
</gene>
<keyword evidence="4" id="KW-1185">Reference proteome</keyword>
<feature type="region of interest" description="Disordered" evidence="1">
    <location>
        <begin position="223"/>
        <end position="278"/>
    </location>
</feature>
<comment type="caution">
    <text evidence="3">The sequence shown here is derived from an EMBL/GenBank/DDBJ whole genome shotgun (WGS) entry which is preliminary data.</text>
</comment>
<protein>
    <submittedName>
        <fullName evidence="3">Uncharacterized protein</fullName>
    </submittedName>
</protein>
<sequence>MLAVLLSLAVGRVADDARIEDLDGPSLQTTIVGPFGLAFAADVAATHKLSCASVRGRPFVTGLHVQQLHAPINGRDAYEFRIQCGPAATPWSQLGPKMLMWATAQRATASCPRPHSARGLVVTRGRGGGWSKADLYGFSLMCGSSDTELVEAHGLTAVDGVEESRGRACPAGAFISGLEIARGYEASGAYDLYEFSLSCSEDKRQDQGMDGAAVGAATGAASGAVTGDSASAHDSAPLRTAETRAVEARQERVMEREAKPKVTGKAGGKPAFPEPKVQSQEEALKWGQVFWAKYLKDKAQNPVDGQIFFTPEKMYSLMRQGSDGSPAPVRLLRLSWLLEQARRGAVLSRRQELPEEAFLSEAEVRALPRGHMGRECETCFVCCMSNDDKPLHIMSISHGWLTPEHPDPFGEQLARFAKQIERERQFFSEKNCLEAGAFWCCCCGIVQGYCCWVFPTHGQRCGESAQQLPSGEFGVFYE</sequence>
<accession>A0A0M0K3M1</accession>
<dbReference type="EMBL" id="JWZX01001519">
    <property type="protein sequence ID" value="KOO33441.1"/>
    <property type="molecule type" value="Genomic_DNA"/>
</dbReference>
<keyword evidence="2" id="KW-0732">Signal</keyword>
<feature type="compositionally biased region" description="Basic and acidic residues" evidence="1">
    <location>
        <begin position="241"/>
        <end position="260"/>
    </location>
</feature>
<dbReference type="AlphaFoldDB" id="A0A0M0K3M1"/>